<dbReference type="InterPro" id="IPR025443">
    <property type="entry name" value="DUF4307"/>
</dbReference>
<evidence type="ECO:0000313" key="4">
    <source>
        <dbReference type="Proteomes" id="UP000239352"/>
    </source>
</evidence>
<evidence type="ECO:0000256" key="2">
    <source>
        <dbReference type="SAM" id="Phobius"/>
    </source>
</evidence>
<reference evidence="3 4" key="1">
    <citation type="submission" date="2018-03" db="EMBL/GenBank/DDBJ databases">
        <title>Actinopolyspora mortivallis from Sahara, screening for active biomolecules.</title>
        <authorList>
            <person name="Selama O."/>
            <person name="Wellington E.M.H."/>
            <person name="Hacene H."/>
        </authorList>
    </citation>
    <scope>NUCLEOTIDE SEQUENCE [LARGE SCALE GENOMIC DNA]</scope>
    <source>
        <strain evidence="3 4">M5A</strain>
    </source>
</reference>
<sequence length="148" mass="16089">MTNSPETIRRAPEGRYGPRRGDHRRWPARLSAVLVLLAGVLVAVLAYRNLGSAPIEGKASSFEVGQDSVRITLEVRRDDPAKAAECVVRARARSGREVGRGEVYIPPGQPTTYHRTELTTSAPPVTGEVFGCSYDVPSYLESRGRPSG</sequence>
<gene>
    <name evidence="3" type="ORF">CEP50_03660</name>
</gene>
<dbReference type="AlphaFoldDB" id="A0A2T0H0M3"/>
<comment type="caution">
    <text evidence="3">The sequence shown here is derived from an EMBL/GenBank/DDBJ whole genome shotgun (WGS) entry which is preliminary data.</text>
</comment>
<evidence type="ECO:0000313" key="3">
    <source>
        <dbReference type="EMBL" id="PRW64916.1"/>
    </source>
</evidence>
<keyword evidence="2" id="KW-0472">Membrane</keyword>
<dbReference type="Proteomes" id="UP000239352">
    <property type="component" value="Unassembled WGS sequence"/>
</dbReference>
<name>A0A2T0H0M3_ACTMO</name>
<organism evidence="3 4">
    <name type="scientific">Actinopolyspora mortivallis</name>
    <dbReference type="NCBI Taxonomy" id="33906"/>
    <lineage>
        <taxon>Bacteria</taxon>
        <taxon>Bacillati</taxon>
        <taxon>Actinomycetota</taxon>
        <taxon>Actinomycetes</taxon>
        <taxon>Actinopolysporales</taxon>
        <taxon>Actinopolysporaceae</taxon>
        <taxon>Actinopolyspora</taxon>
    </lineage>
</organism>
<proteinExistence type="predicted"/>
<feature type="region of interest" description="Disordered" evidence="1">
    <location>
        <begin position="1"/>
        <end position="22"/>
    </location>
</feature>
<keyword evidence="2" id="KW-0812">Transmembrane</keyword>
<keyword evidence="2" id="KW-1133">Transmembrane helix</keyword>
<dbReference type="InParanoid" id="A0A2T0H0M3"/>
<keyword evidence="4" id="KW-1185">Reference proteome</keyword>
<evidence type="ECO:0000256" key="1">
    <source>
        <dbReference type="SAM" id="MobiDB-lite"/>
    </source>
</evidence>
<dbReference type="EMBL" id="PVSR01000002">
    <property type="protein sequence ID" value="PRW64916.1"/>
    <property type="molecule type" value="Genomic_DNA"/>
</dbReference>
<dbReference type="STRING" id="1050202.GCA_000384035_00532"/>
<dbReference type="Pfam" id="PF14155">
    <property type="entry name" value="DUF4307"/>
    <property type="match status" value="1"/>
</dbReference>
<feature type="transmembrane region" description="Helical" evidence="2">
    <location>
        <begin position="28"/>
        <end position="47"/>
    </location>
</feature>
<protein>
    <submittedName>
        <fullName evidence="3">DUF4307 domain-containing protein</fullName>
    </submittedName>
</protein>
<dbReference type="RefSeq" id="WP_106112481.1">
    <property type="nucleotide sequence ID" value="NZ_PVSR01000002.1"/>
</dbReference>
<accession>A0A2T0H0M3</accession>